<evidence type="ECO:0000313" key="3">
    <source>
        <dbReference type="Proteomes" id="UP000245995"/>
    </source>
</evidence>
<reference evidence="2 3" key="1">
    <citation type="submission" date="2016-04" db="EMBL/GenBank/DDBJ databases">
        <authorList>
            <person name="Regsiter A."/>
            <person name="William W."/>
        </authorList>
    </citation>
    <scope>NUCLEOTIDE SEQUENCE [LARGE SCALE GENOMIC DNA]</scope>
    <source>
        <strain evidence="2 3">92</strain>
    </source>
</reference>
<feature type="compositionally biased region" description="Basic and acidic residues" evidence="1">
    <location>
        <begin position="27"/>
        <end position="36"/>
    </location>
</feature>
<dbReference type="Proteomes" id="UP000245995">
    <property type="component" value="Chromosome CITRO92"/>
</dbReference>
<sequence length="47" mass="5459">MGHAEHLQVAYWQVCNDRNEQLQGNGFDKDPEHGENPEAYSWVQSEN</sequence>
<accession>A0AAX2BH40</accession>
<evidence type="ECO:0000256" key="1">
    <source>
        <dbReference type="SAM" id="MobiDB-lite"/>
    </source>
</evidence>
<evidence type="ECO:0000313" key="2">
    <source>
        <dbReference type="EMBL" id="SAZ37673.1"/>
    </source>
</evidence>
<dbReference type="AlphaFoldDB" id="A0AAX2BH40"/>
<proteinExistence type="predicted"/>
<gene>
    <name evidence="2" type="ORF">CITRO92_1919</name>
</gene>
<name>A0AAX2BH40_CITAM</name>
<dbReference type="EMBL" id="LT556085">
    <property type="protein sequence ID" value="SAZ37673.1"/>
    <property type="molecule type" value="Genomic_DNA"/>
</dbReference>
<feature type="region of interest" description="Disordered" evidence="1">
    <location>
        <begin position="21"/>
        <end position="47"/>
    </location>
</feature>
<protein>
    <submittedName>
        <fullName evidence="2">Uncharacterized protein</fullName>
    </submittedName>
</protein>
<organism evidence="2 3">
    <name type="scientific">Citrobacter amalonaticus</name>
    <dbReference type="NCBI Taxonomy" id="35703"/>
    <lineage>
        <taxon>Bacteria</taxon>
        <taxon>Pseudomonadati</taxon>
        <taxon>Pseudomonadota</taxon>
        <taxon>Gammaproteobacteria</taxon>
        <taxon>Enterobacterales</taxon>
        <taxon>Enterobacteriaceae</taxon>
        <taxon>Citrobacter</taxon>
    </lineage>
</organism>